<dbReference type="PANTHER" id="PTHR35280">
    <property type="entry name" value="F17L21.9"/>
    <property type="match status" value="1"/>
</dbReference>
<dbReference type="eggNOG" id="ENOG502S42P">
    <property type="taxonomic scope" value="Eukaryota"/>
</dbReference>
<evidence type="ECO:0000256" key="1">
    <source>
        <dbReference type="SAM" id="MobiDB-lite"/>
    </source>
</evidence>
<name>A0A059D8R2_EUCGR</name>
<dbReference type="OMA" id="CPGTEDH"/>
<dbReference type="PANTHER" id="PTHR35280:SF1">
    <property type="entry name" value="F17L21.9"/>
    <property type="match status" value="1"/>
</dbReference>
<feature type="compositionally biased region" description="Polar residues" evidence="1">
    <location>
        <begin position="220"/>
        <end position="232"/>
    </location>
</feature>
<dbReference type="STRING" id="71139.A0A059D8R2"/>
<dbReference type="OrthoDB" id="782808at2759"/>
<dbReference type="Gramene" id="KCW86937">
    <property type="protein sequence ID" value="KCW86937"/>
    <property type="gene ID" value="EUGRSUZ_B03508"/>
</dbReference>
<proteinExistence type="predicted"/>
<feature type="compositionally biased region" description="Basic and acidic residues" evidence="1">
    <location>
        <begin position="185"/>
        <end position="198"/>
    </location>
</feature>
<feature type="region of interest" description="Disordered" evidence="1">
    <location>
        <begin position="25"/>
        <end position="53"/>
    </location>
</feature>
<evidence type="ECO:0000313" key="2">
    <source>
        <dbReference type="EMBL" id="KCW86937.1"/>
    </source>
</evidence>
<protein>
    <submittedName>
        <fullName evidence="2">Uncharacterized protein</fullName>
    </submittedName>
</protein>
<accession>A0A059D8R2</accession>
<dbReference type="AlphaFoldDB" id="A0A059D8R2"/>
<sequence length="232" mass="25734">METNPNPDLELVHLAIQRLLEDKKKMKEERKRQPQASGDLVFSEHEADDDDDDDHLLLSKLLSQVESLKASRAMKKPEALADTGVAVDDIRAKSDAAIEAVELEAEEEHEGGETEATPEEIVRELRKVKRQNTVTHWLLSAMIVLTVAWQISEVSLIMKVREGLSHPLRSFGGAITEFLKGPAPKGHDDVDKDADQRQSETIGIPPLKMPEFPQFDVPNLTPNGENHSPGSG</sequence>
<dbReference type="InParanoid" id="A0A059D8R2"/>
<organism evidence="2">
    <name type="scientific">Eucalyptus grandis</name>
    <name type="common">Flooded gum</name>
    <dbReference type="NCBI Taxonomy" id="71139"/>
    <lineage>
        <taxon>Eukaryota</taxon>
        <taxon>Viridiplantae</taxon>
        <taxon>Streptophyta</taxon>
        <taxon>Embryophyta</taxon>
        <taxon>Tracheophyta</taxon>
        <taxon>Spermatophyta</taxon>
        <taxon>Magnoliopsida</taxon>
        <taxon>eudicotyledons</taxon>
        <taxon>Gunneridae</taxon>
        <taxon>Pentapetalae</taxon>
        <taxon>rosids</taxon>
        <taxon>malvids</taxon>
        <taxon>Myrtales</taxon>
        <taxon>Myrtaceae</taxon>
        <taxon>Myrtoideae</taxon>
        <taxon>Eucalypteae</taxon>
        <taxon>Eucalyptus</taxon>
    </lineage>
</organism>
<dbReference type="FunCoup" id="A0A059D8R2">
    <property type="interactions" value="369"/>
</dbReference>
<feature type="region of interest" description="Disordered" evidence="1">
    <location>
        <begin position="179"/>
        <end position="232"/>
    </location>
</feature>
<gene>
    <name evidence="2" type="ORF">EUGRSUZ_B03508</name>
</gene>
<dbReference type="EMBL" id="KK198754">
    <property type="protein sequence ID" value="KCW86937.1"/>
    <property type="molecule type" value="Genomic_DNA"/>
</dbReference>
<reference evidence="2" key="1">
    <citation type="submission" date="2013-07" db="EMBL/GenBank/DDBJ databases">
        <title>The genome of Eucalyptus grandis.</title>
        <authorList>
            <person name="Schmutz J."/>
            <person name="Hayes R."/>
            <person name="Myburg A."/>
            <person name="Tuskan G."/>
            <person name="Grattapaglia D."/>
            <person name="Rokhsar D.S."/>
        </authorList>
    </citation>
    <scope>NUCLEOTIDE SEQUENCE</scope>
    <source>
        <tissue evidence="2">Leaf extractions</tissue>
    </source>
</reference>